<dbReference type="Proteomes" id="UP000184300">
    <property type="component" value="Unassembled WGS sequence"/>
</dbReference>
<dbReference type="VEuPathDB" id="FungiDB:ASPGLDRAFT_53109"/>
<dbReference type="GO" id="GO:0003723">
    <property type="term" value="F:RNA binding"/>
    <property type="evidence" value="ECO:0007669"/>
    <property type="project" value="InterPro"/>
</dbReference>
<feature type="region of interest" description="Disordered" evidence="7">
    <location>
        <begin position="111"/>
        <end position="134"/>
    </location>
</feature>
<reference evidence="10" key="1">
    <citation type="journal article" date="2017" name="Genome Biol.">
        <title>Comparative genomics reveals high biological diversity and specific adaptations in the industrially and medically important fungal genus Aspergillus.</title>
        <authorList>
            <person name="de Vries R.P."/>
            <person name="Riley R."/>
            <person name="Wiebenga A."/>
            <person name="Aguilar-Osorio G."/>
            <person name="Amillis S."/>
            <person name="Uchima C.A."/>
            <person name="Anderluh G."/>
            <person name="Asadollahi M."/>
            <person name="Askin M."/>
            <person name="Barry K."/>
            <person name="Battaglia E."/>
            <person name="Bayram O."/>
            <person name="Benocci T."/>
            <person name="Braus-Stromeyer S.A."/>
            <person name="Caldana C."/>
            <person name="Canovas D."/>
            <person name="Cerqueira G.C."/>
            <person name="Chen F."/>
            <person name="Chen W."/>
            <person name="Choi C."/>
            <person name="Clum A."/>
            <person name="Dos Santos R.A."/>
            <person name="Damasio A.R."/>
            <person name="Diallinas G."/>
            <person name="Emri T."/>
            <person name="Fekete E."/>
            <person name="Flipphi M."/>
            <person name="Freyberg S."/>
            <person name="Gallo A."/>
            <person name="Gournas C."/>
            <person name="Habgood R."/>
            <person name="Hainaut M."/>
            <person name="Harispe M.L."/>
            <person name="Henrissat B."/>
            <person name="Hilden K.S."/>
            <person name="Hope R."/>
            <person name="Hossain A."/>
            <person name="Karabika E."/>
            <person name="Karaffa L."/>
            <person name="Karanyi Z."/>
            <person name="Krasevec N."/>
            <person name="Kuo A."/>
            <person name="Kusch H."/>
            <person name="LaButti K."/>
            <person name="Lagendijk E.L."/>
            <person name="Lapidus A."/>
            <person name="Levasseur A."/>
            <person name="Lindquist E."/>
            <person name="Lipzen A."/>
            <person name="Logrieco A.F."/>
            <person name="MacCabe A."/>
            <person name="Maekelae M.R."/>
            <person name="Malavazi I."/>
            <person name="Melin P."/>
            <person name="Meyer V."/>
            <person name="Mielnichuk N."/>
            <person name="Miskei M."/>
            <person name="Molnar A.P."/>
            <person name="Mule G."/>
            <person name="Ngan C.Y."/>
            <person name="Orejas M."/>
            <person name="Orosz E."/>
            <person name="Ouedraogo J.P."/>
            <person name="Overkamp K.M."/>
            <person name="Park H.-S."/>
            <person name="Perrone G."/>
            <person name="Piumi F."/>
            <person name="Punt P.J."/>
            <person name="Ram A.F."/>
            <person name="Ramon A."/>
            <person name="Rauscher S."/>
            <person name="Record E."/>
            <person name="Riano-Pachon D.M."/>
            <person name="Robert V."/>
            <person name="Roehrig J."/>
            <person name="Ruller R."/>
            <person name="Salamov A."/>
            <person name="Salih N.S."/>
            <person name="Samson R.A."/>
            <person name="Sandor E."/>
            <person name="Sanguinetti M."/>
            <person name="Schuetze T."/>
            <person name="Sepcic K."/>
            <person name="Shelest E."/>
            <person name="Sherlock G."/>
            <person name="Sophianopoulou V."/>
            <person name="Squina F.M."/>
            <person name="Sun H."/>
            <person name="Susca A."/>
            <person name="Todd R.B."/>
            <person name="Tsang A."/>
            <person name="Unkles S.E."/>
            <person name="van de Wiele N."/>
            <person name="van Rossen-Uffink D."/>
            <person name="Oliveira J.V."/>
            <person name="Vesth T.C."/>
            <person name="Visser J."/>
            <person name="Yu J.-H."/>
            <person name="Zhou M."/>
            <person name="Andersen M.R."/>
            <person name="Archer D.B."/>
            <person name="Baker S.E."/>
            <person name="Benoit I."/>
            <person name="Brakhage A.A."/>
            <person name="Braus G.H."/>
            <person name="Fischer R."/>
            <person name="Frisvad J.C."/>
            <person name="Goldman G.H."/>
            <person name="Houbraken J."/>
            <person name="Oakley B."/>
            <person name="Pocsi I."/>
            <person name="Scazzocchio C."/>
            <person name="Seiboth B."/>
            <person name="vanKuyk P.A."/>
            <person name="Wortman J."/>
            <person name="Dyer P.S."/>
            <person name="Grigoriev I.V."/>
        </authorList>
    </citation>
    <scope>NUCLEOTIDE SEQUENCE [LARGE SCALE GENOMIC DNA]</scope>
    <source>
        <strain evidence="10">CBS 516.65</strain>
    </source>
</reference>
<keyword evidence="2" id="KW-0547">Nucleotide-binding</keyword>
<evidence type="ECO:0000256" key="6">
    <source>
        <dbReference type="ARBA" id="ARBA00048432"/>
    </source>
</evidence>
<keyword evidence="5" id="KW-0067">ATP-binding</keyword>
<keyword evidence="3" id="KW-0378">Hydrolase</keyword>
<gene>
    <name evidence="9" type="ORF">ASPGLDRAFT_53109</name>
</gene>
<dbReference type="SUPFAM" id="SSF52540">
    <property type="entry name" value="P-loop containing nucleoside triphosphate hydrolases"/>
    <property type="match status" value="1"/>
</dbReference>
<dbReference type="SMART" id="SM00487">
    <property type="entry name" value="DEXDc"/>
    <property type="match status" value="1"/>
</dbReference>
<evidence type="ECO:0000256" key="7">
    <source>
        <dbReference type="SAM" id="MobiDB-lite"/>
    </source>
</evidence>
<dbReference type="Pfam" id="PF13086">
    <property type="entry name" value="AAA_11"/>
    <property type="match status" value="1"/>
</dbReference>
<organism evidence="9 10">
    <name type="scientific">Aspergillus glaucus CBS 516.65</name>
    <dbReference type="NCBI Taxonomy" id="1160497"/>
    <lineage>
        <taxon>Eukaryota</taxon>
        <taxon>Fungi</taxon>
        <taxon>Dikarya</taxon>
        <taxon>Ascomycota</taxon>
        <taxon>Pezizomycotina</taxon>
        <taxon>Eurotiomycetes</taxon>
        <taxon>Eurotiomycetidae</taxon>
        <taxon>Eurotiales</taxon>
        <taxon>Aspergillaceae</taxon>
        <taxon>Aspergillus</taxon>
        <taxon>Aspergillus subgen. Aspergillus</taxon>
    </lineage>
</organism>
<feature type="compositionally biased region" description="Basic and acidic residues" evidence="7">
    <location>
        <begin position="118"/>
        <end position="132"/>
    </location>
</feature>
<name>A0A1L9V4R6_ASPGL</name>
<evidence type="ECO:0000256" key="4">
    <source>
        <dbReference type="ARBA" id="ARBA00022806"/>
    </source>
</evidence>
<dbReference type="PANTHER" id="PTHR43788">
    <property type="entry name" value="DNA2/NAM7 HELICASE FAMILY MEMBER"/>
    <property type="match status" value="1"/>
</dbReference>
<dbReference type="InterPro" id="IPR041677">
    <property type="entry name" value="DNA2/NAM7_AAA_11"/>
</dbReference>
<evidence type="ECO:0000256" key="1">
    <source>
        <dbReference type="ARBA" id="ARBA00007913"/>
    </source>
</evidence>
<evidence type="ECO:0000256" key="2">
    <source>
        <dbReference type="ARBA" id="ARBA00022741"/>
    </source>
</evidence>
<dbReference type="PANTHER" id="PTHR43788:SF8">
    <property type="entry name" value="DNA-BINDING PROTEIN SMUBP-2"/>
    <property type="match status" value="1"/>
</dbReference>
<dbReference type="CDD" id="cd18808">
    <property type="entry name" value="SF1_C_Upf1"/>
    <property type="match status" value="1"/>
</dbReference>
<protein>
    <recommendedName>
        <fullName evidence="8">Helicase ATP-binding domain-containing protein</fullName>
    </recommendedName>
</protein>
<dbReference type="GO" id="GO:0005634">
    <property type="term" value="C:nucleus"/>
    <property type="evidence" value="ECO:0007669"/>
    <property type="project" value="UniProtKB-SubCell"/>
</dbReference>
<dbReference type="GO" id="GO:0043139">
    <property type="term" value="F:5'-3' DNA helicase activity"/>
    <property type="evidence" value="ECO:0007669"/>
    <property type="project" value="TreeGrafter"/>
</dbReference>
<comment type="catalytic activity">
    <reaction evidence="6">
        <text>ATP + H2O = ADP + phosphate + H(+)</text>
        <dbReference type="Rhea" id="RHEA:13065"/>
        <dbReference type="ChEBI" id="CHEBI:15377"/>
        <dbReference type="ChEBI" id="CHEBI:15378"/>
        <dbReference type="ChEBI" id="CHEBI:30616"/>
        <dbReference type="ChEBI" id="CHEBI:43474"/>
        <dbReference type="ChEBI" id="CHEBI:456216"/>
        <dbReference type="EC" id="3.6.4.12"/>
    </reaction>
    <physiologicalReaction direction="left-to-right" evidence="6">
        <dbReference type="Rhea" id="RHEA:13066"/>
    </physiologicalReaction>
</comment>
<dbReference type="FunFam" id="2.40.30.270:FF:000006">
    <property type="entry name" value="Similar to DNA helicase"/>
    <property type="match status" value="1"/>
</dbReference>
<evidence type="ECO:0000313" key="10">
    <source>
        <dbReference type="Proteomes" id="UP000184300"/>
    </source>
</evidence>
<dbReference type="STRING" id="1160497.A0A1L9V4R6"/>
<keyword evidence="10" id="KW-1185">Reference proteome</keyword>
<evidence type="ECO:0000256" key="3">
    <source>
        <dbReference type="ARBA" id="ARBA00022801"/>
    </source>
</evidence>
<evidence type="ECO:0000256" key="5">
    <source>
        <dbReference type="ARBA" id="ARBA00022840"/>
    </source>
</evidence>
<keyword evidence="4" id="KW-0347">Helicase</keyword>
<dbReference type="EMBL" id="KV878924">
    <property type="protein sequence ID" value="OJJ78925.1"/>
    <property type="molecule type" value="Genomic_DNA"/>
</dbReference>
<dbReference type="SMART" id="SM00382">
    <property type="entry name" value="AAA"/>
    <property type="match status" value="1"/>
</dbReference>
<evidence type="ECO:0000313" key="9">
    <source>
        <dbReference type="EMBL" id="OJJ78925.1"/>
    </source>
</evidence>
<comment type="similarity">
    <text evidence="1">Belongs to the DNA2/NAM7 helicase family.</text>
</comment>
<sequence length="721" mass="79399">MPPAPIPLFANTQLSLLHTEHQAEISSSSLASTAASVSPSTRRTLQATGYALTGLILSQTKTGLGGRVVGEFAADPATAVKGKDKDEKGSGEAGLGAHGIRVGDVVRVNDIGSGAKKTGKEKEKDKGKDSGKGLEGVVTRVGERAVWIAFGQRGGNTGSRSREDDEAIEELWGKKLWLIKLANDVTFRRMNQTMEKMTKMTENEHSHFMRVAFGYTTPLQVDYEAVGAVEFTDPSLNDSQKEAIRFALASKDVVLIHGPPGTGKTHTLIELILQMVQRNQRVLVCGPSNISVDNIVERLAPKKVPVVRIGHPARLLPSVLEHSLEVLTHTSEAAGIVKDVRAEINSKQASIRKTRTGRERRAIYDDLKELRREFRERESKCVDNLVRGSSVVLSTLHGAGGHQLRNSKFDVVIIDEASQALEAQCWIPLLSASKVVLAGDHLQLPPTVKSTVQKSKDSKAQKNGNNDANLSPEEKEIAKSISLERTMFDRLLSLHGPGIKKMLTTQYRMHERIMRFPSDELYESKLMAGEAVKARLLKDLPYEIEETDDTKEPVVFWDTQGGDFPEKTEDDDMGKKEALLGESKSNEMEAMVVAKHVANLVDAGVRPEDIAVITPYNGQLAVLSQMLREKYPGLELGSVDGFQGREKEAVVVSLVRSNDEHEVGFLGEKRRLNVAMTRPRRHLCICGDSETISRGSSFLKRWMAFLEEHADLRYPDAGELL</sequence>
<dbReference type="GO" id="GO:0005694">
    <property type="term" value="C:chromosome"/>
    <property type="evidence" value="ECO:0007669"/>
    <property type="project" value="UniProtKB-ARBA"/>
</dbReference>
<dbReference type="Gene3D" id="3.40.50.300">
    <property type="entry name" value="P-loop containing nucleotide triphosphate hydrolases"/>
    <property type="match status" value="2"/>
</dbReference>
<dbReference type="InterPro" id="IPR003593">
    <property type="entry name" value="AAA+_ATPase"/>
</dbReference>
<dbReference type="InterPro" id="IPR014001">
    <property type="entry name" value="Helicase_ATP-bd"/>
</dbReference>
<dbReference type="GeneID" id="34464165"/>
<dbReference type="Pfam" id="PF13087">
    <property type="entry name" value="AAA_12"/>
    <property type="match status" value="1"/>
</dbReference>
<evidence type="ECO:0000259" key="8">
    <source>
        <dbReference type="PROSITE" id="PS51192"/>
    </source>
</evidence>
<dbReference type="Gene3D" id="2.40.30.270">
    <property type="match status" value="1"/>
</dbReference>
<dbReference type="PROSITE" id="PS51192">
    <property type="entry name" value="HELICASE_ATP_BIND_1"/>
    <property type="match status" value="1"/>
</dbReference>
<dbReference type="GO" id="GO:0016787">
    <property type="term" value="F:hydrolase activity"/>
    <property type="evidence" value="ECO:0007669"/>
    <property type="project" value="UniProtKB-KW"/>
</dbReference>
<dbReference type="InterPro" id="IPR050534">
    <property type="entry name" value="Coronavir_polyprotein_1ab"/>
</dbReference>
<dbReference type="GO" id="GO:0005737">
    <property type="term" value="C:cytoplasm"/>
    <property type="evidence" value="ECO:0007669"/>
    <property type="project" value="UniProtKB-SubCell"/>
</dbReference>
<proteinExistence type="inferred from homology"/>
<feature type="region of interest" description="Disordered" evidence="7">
    <location>
        <begin position="448"/>
        <end position="474"/>
    </location>
</feature>
<dbReference type="InterPro" id="IPR041679">
    <property type="entry name" value="DNA2/NAM7-like_C"/>
</dbReference>
<feature type="domain" description="Helicase ATP-binding" evidence="8">
    <location>
        <begin position="245"/>
        <end position="433"/>
    </location>
</feature>
<dbReference type="AlphaFoldDB" id="A0A1L9V4R6"/>
<dbReference type="RefSeq" id="XP_022395623.1">
    <property type="nucleotide sequence ID" value="XM_022547904.1"/>
</dbReference>
<dbReference type="CDD" id="cd18044">
    <property type="entry name" value="DEXXQc_SMUBP2"/>
    <property type="match status" value="1"/>
</dbReference>
<dbReference type="InterPro" id="IPR027417">
    <property type="entry name" value="P-loop_NTPase"/>
</dbReference>
<accession>A0A1L9V4R6</accession>
<dbReference type="GO" id="GO:0005524">
    <property type="term" value="F:ATP binding"/>
    <property type="evidence" value="ECO:0007669"/>
    <property type="project" value="UniProtKB-KW"/>
</dbReference>
<dbReference type="FunFam" id="3.40.50.300:FF:000326">
    <property type="entry name" value="P-loop containing nucleoside triphosphate hydrolase"/>
    <property type="match status" value="1"/>
</dbReference>
<dbReference type="OrthoDB" id="6513042at2759"/>
<dbReference type="InterPro" id="IPR047187">
    <property type="entry name" value="SF1_C_Upf1"/>
</dbReference>